<evidence type="ECO:0000256" key="2">
    <source>
        <dbReference type="ARBA" id="ARBA00023002"/>
    </source>
</evidence>
<evidence type="ECO:0000313" key="5">
    <source>
        <dbReference type="Proteomes" id="UP001153636"/>
    </source>
</evidence>
<dbReference type="OrthoDB" id="1933717at2759"/>
<comment type="similarity">
    <text evidence="1 3">Belongs to the short-chain dehydrogenases/reductases (SDR) family.</text>
</comment>
<protein>
    <recommendedName>
        <fullName evidence="6">Farnesol dehydrogenase-like</fullName>
    </recommendedName>
</protein>
<sequence length="251" mass="27606">MPLSMERWVGKVAIVTGASVGIGAAIATRLVKEGLLVVGIARRVKLIEELATRLTNEKGKLYALKCDVMKEEDILSVFKWVREHLSPVHIIINNAGIVENTNLIDGDVKMWKNVLDTNILGLCIGTREAVRDMVKNNVNGHVIHMNSVGGHRVPYFTFSNVYPGTKHAVTALAETLRKEFSANKLDIKITSISPGIVKTGIGNNCYNFEKQVSISPMLHVDDVVDAVMYALSTGPNVLVEEIIIKPLHEPF</sequence>
<accession>A0A9P0D677</accession>
<dbReference type="InterPro" id="IPR002347">
    <property type="entry name" value="SDR_fam"/>
</dbReference>
<dbReference type="Proteomes" id="UP001153636">
    <property type="component" value="Chromosome 7"/>
</dbReference>
<evidence type="ECO:0000256" key="3">
    <source>
        <dbReference type="RuleBase" id="RU000363"/>
    </source>
</evidence>
<keyword evidence="2" id="KW-0560">Oxidoreductase</keyword>
<dbReference type="Gene3D" id="3.40.50.720">
    <property type="entry name" value="NAD(P)-binding Rossmann-like Domain"/>
    <property type="match status" value="1"/>
</dbReference>
<keyword evidence="5" id="KW-1185">Reference proteome</keyword>
<dbReference type="PANTHER" id="PTHR43115:SF4">
    <property type="entry name" value="DEHYDROGENASE_REDUCTASE SDR FAMILY MEMBER 11"/>
    <property type="match status" value="1"/>
</dbReference>
<dbReference type="PANTHER" id="PTHR43115">
    <property type="entry name" value="DEHYDROGENASE/REDUCTASE SDR FAMILY MEMBER 11"/>
    <property type="match status" value="1"/>
</dbReference>
<dbReference type="EMBL" id="OV651819">
    <property type="protein sequence ID" value="CAH1113146.1"/>
    <property type="molecule type" value="Genomic_DNA"/>
</dbReference>
<name>A0A9P0D677_9CUCU</name>
<dbReference type="SUPFAM" id="SSF51735">
    <property type="entry name" value="NAD(P)-binding Rossmann-fold domains"/>
    <property type="match status" value="1"/>
</dbReference>
<dbReference type="InterPro" id="IPR036291">
    <property type="entry name" value="NAD(P)-bd_dom_sf"/>
</dbReference>
<dbReference type="Pfam" id="PF00106">
    <property type="entry name" value="adh_short"/>
    <property type="match status" value="1"/>
</dbReference>
<evidence type="ECO:0008006" key="6">
    <source>
        <dbReference type="Google" id="ProtNLM"/>
    </source>
</evidence>
<dbReference type="AlphaFoldDB" id="A0A9P0D677"/>
<gene>
    <name evidence="4" type="ORF">PSYICH_LOCUS13511</name>
</gene>
<dbReference type="PRINTS" id="PR00081">
    <property type="entry name" value="GDHRDH"/>
</dbReference>
<proteinExistence type="inferred from homology"/>
<organism evidence="4 5">
    <name type="scientific">Psylliodes chrysocephalus</name>
    <dbReference type="NCBI Taxonomy" id="3402493"/>
    <lineage>
        <taxon>Eukaryota</taxon>
        <taxon>Metazoa</taxon>
        <taxon>Ecdysozoa</taxon>
        <taxon>Arthropoda</taxon>
        <taxon>Hexapoda</taxon>
        <taxon>Insecta</taxon>
        <taxon>Pterygota</taxon>
        <taxon>Neoptera</taxon>
        <taxon>Endopterygota</taxon>
        <taxon>Coleoptera</taxon>
        <taxon>Polyphaga</taxon>
        <taxon>Cucujiformia</taxon>
        <taxon>Chrysomeloidea</taxon>
        <taxon>Chrysomelidae</taxon>
        <taxon>Galerucinae</taxon>
        <taxon>Alticini</taxon>
        <taxon>Psylliodes</taxon>
    </lineage>
</organism>
<reference evidence="4" key="1">
    <citation type="submission" date="2022-01" db="EMBL/GenBank/DDBJ databases">
        <authorList>
            <person name="King R."/>
        </authorList>
    </citation>
    <scope>NUCLEOTIDE SEQUENCE</scope>
</reference>
<evidence type="ECO:0000256" key="1">
    <source>
        <dbReference type="ARBA" id="ARBA00006484"/>
    </source>
</evidence>
<dbReference type="PRINTS" id="PR00080">
    <property type="entry name" value="SDRFAMILY"/>
</dbReference>
<evidence type="ECO:0000313" key="4">
    <source>
        <dbReference type="EMBL" id="CAH1113146.1"/>
    </source>
</evidence>
<dbReference type="GO" id="GO:0016616">
    <property type="term" value="F:oxidoreductase activity, acting on the CH-OH group of donors, NAD or NADP as acceptor"/>
    <property type="evidence" value="ECO:0007669"/>
    <property type="project" value="UniProtKB-ARBA"/>
</dbReference>
<dbReference type="FunFam" id="3.40.50.720:FF:000047">
    <property type="entry name" value="NADP-dependent L-serine/L-allo-threonine dehydrogenase"/>
    <property type="match status" value="1"/>
</dbReference>